<evidence type="ECO:0000256" key="1">
    <source>
        <dbReference type="ARBA" id="ARBA00004496"/>
    </source>
</evidence>
<evidence type="ECO:0000256" key="9">
    <source>
        <dbReference type="SAM" id="MobiDB-lite"/>
    </source>
</evidence>
<comment type="subcellular location">
    <subcellularLocation>
        <location evidence="1">Cytoplasm</location>
    </subcellularLocation>
</comment>
<dbReference type="Gene3D" id="3.40.50.12240">
    <property type="match status" value="1"/>
</dbReference>
<dbReference type="Proteomes" id="UP000320390">
    <property type="component" value="Chromosome"/>
</dbReference>
<dbReference type="InterPro" id="IPR050053">
    <property type="entry name" value="ATPase_alpha/beta_chains"/>
</dbReference>
<evidence type="ECO:0000256" key="2">
    <source>
        <dbReference type="ARBA" id="ARBA00022448"/>
    </source>
</evidence>
<evidence type="ECO:0000256" key="8">
    <source>
        <dbReference type="ARBA" id="ARBA00034006"/>
    </source>
</evidence>
<evidence type="ECO:0000259" key="10">
    <source>
        <dbReference type="SMART" id="SM00382"/>
    </source>
</evidence>
<keyword evidence="6" id="KW-0653">Protein transport</keyword>
<keyword evidence="3" id="KW-0963">Cytoplasm</keyword>
<dbReference type="InterPro" id="IPR005714">
    <property type="entry name" value="ATPase_T3SS_FliI/YscN"/>
</dbReference>
<dbReference type="GO" id="GO:0005524">
    <property type="term" value="F:ATP binding"/>
    <property type="evidence" value="ECO:0007669"/>
    <property type="project" value="UniProtKB-KW"/>
</dbReference>
<reference evidence="11 12" key="1">
    <citation type="submission" date="2019-02" db="EMBL/GenBank/DDBJ databases">
        <title>Deep-cultivation of Planctomycetes and their phenomic and genomic characterization uncovers novel biology.</title>
        <authorList>
            <person name="Wiegand S."/>
            <person name="Jogler M."/>
            <person name="Boedeker C."/>
            <person name="Pinto D."/>
            <person name="Vollmers J."/>
            <person name="Rivas-Marin E."/>
            <person name="Kohn T."/>
            <person name="Peeters S.H."/>
            <person name="Heuer A."/>
            <person name="Rast P."/>
            <person name="Oberbeckmann S."/>
            <person name="Bunk B."/>
            <person name="Jeske O."/>
            <person name="Meyerdierks A."/>
            <person name="Storesund J.E."/>
            <person name="Kallscheuer N."/>
            <person name="Luecker S."/>
            <person name="Lage O.M."/>
            <person name="Pohl T."/>
            <person name="Merkel B.J."/>
            <person name="Hornburger P."/>
            <person name="Mueller R.-W."/>
            <person name="Bruemmer F."/>
            <person name="Labrenz M."/>
            <person name="Spormann A.M."/>
            <person name="Op den Camp H."/>
            <person name="Overmann J."/>
            <person name="Amann R."/>
            <person name="Jetten M.S.M."/>
            <person name="Mascher T."/>
            <person name="Medema M.H."/>
            <person name="Devos D.P."/>
            <person name="Kaster A.-K."/>
            <person name="Ovreas L."/>
            <person name="Rohde M."/>
            <person name="Galperin M.Y."/>
            <person name="Jogler C."/>
        </authorList>
    </citation>
    <scope>NUCLEOTIDE SEQUENCE [LARGE SCALE GENOMIC DNA]</scope>
    <source>
        <strain evidence="11 12">Poly30</strain>
    </source>
</reference>
<dbReference type="EMBL" id="CP036434">
    <property type="protein sequence ID" value="QDV04992.1"/>
    <property type="molecule type" value="Genomic_DNA"/>
</dbReference>
<dbReference type="CDD" id="cd01136">
    <property type="entry name" value="ATPase_flagellum-secretory_path_III"/>
    <property type="match status" value="1"/>
</dbReference>
<dbReference type="InterPro" id="IPR040627">
    <property type="entry name" value="T3SS_ATPase_C"/>
</dbReference>
<dbReference type="PROSITE" id="PS00152">
    <property type="entry name" value="ATPASE_ALPHA_BETA"/>
    <property type="match status" value="1"/>
</dbReference>
<evidence type="ECO:0000313" key="11">
    <source>
        <dbReference type="EMBL" id="QDV04992.1"/>
    </source>
</evidence>
<dbReference type="InterPro" id="IPR027417">
    <property type="entry name" value="P-loop_NTPase"/>
</dbReference>
<dbReference type="PANTHER" id="PTHR15184:SF9">
    <property type="entry name" value="SPI-1 TYPE 3 SECRETION SYSTEM ATPASE"/>
    <property type="match status" value="1"/>
</dbReference>
<dbReference type="CDD" id="cd18117">
    <property type="entry name" value="ATP-synt_flagellum-secretory_path_III_N"/>
    <property type="match status" value="1"/>
</dbReference>
<evidence type="ECO:0000256" key="5">
    <source>
        <dbReference type="ARBA" id="ARBA00022840"/>
    </source>
</evidence>
<evidence type="ECO:0000256" key="7">
    <source>
        <dbReference type="ARBA" id="ARBA00022967"/>
    </source>
</evidence>
<keyword evidence="7" id="KW-1278">Translocase</keyword>
<dbReference type="InterPro" id="IPR004100">
    <property type="entry name" value="ATPase_F1/V1/A1_a/bsu_N"/>
</dbReference>
<dbReference type="GO" id="GO:0046933">
    <property type="term" value="F:proton-transporting ATP synthase activity, rotational mechanism"/>
    <property type="evidence" value="ECO:0007669"/>
    <property type="project" value="TreeGrafter"/>
</dbReference>
<evidence type="ECO:0000256" key="6">
    <source>
        <dbReference type="ARBA" id="ARBA00022927"/>
    </source>
</evidence>
<comment type="catalytic activity">
    <reaction evidence="8">
        <text>ATP + H2O + cellular proteinSide 1 = ADP + phosphate + cellular proteinSide 2.</text>
        <dbReference type="EC" id="7.4.2.8"/>
    </reaction>
</comment>
<gene>
    <name evidence="11" type="primary">yscN</name>
    <name evidence="11" type="ORF">Poly30_04870</name>
</gene>
<dbReference type="GO" id="GO:0005737">
    <property type="term" value="C:cytoplasm"/>
    <property type="evidence" value="ECO:0007669"/>
    <property type="project" value="UniProtKB-SubCell"/>
</dbReference>
<accession>A0A518ELP3</accession>
<dbReference type="Pfam" id="PF18269">
    <property type="entry name" value="T3SS_ATPase_C"/>
    <property type="match status" value="1"/>
</dbReference>
<dbReference type="GO" id="GO:0030254">
    <property type="term" value="P:protein secretion by the type III secretion system"/>
    <property type="evidence" value="ECO:0007669"/>
    <property type="project" value="InterPro"/>
</dbReference>
<dbReference type="RefSeq" id="WP_145194421.1">
    <property type="nucleotide sequence ID" value="NZ_CP036434.1"/>
</dbReference>
<keyword evidence="12" id="KW-1185">Reference proteome</keyword>
<dbReference type="Pfam" id="PF02874">
    <property type="entry name" value="ATP-synt_ab_N"/>
    <property type="match status" value="1"/>
</dbReference>
<keyword evidence="5" id="KW-0067">ATP-binding</keyword>
<dbReference type="SUPFAM" id="SSF52540">
    <property type="entry name" value="P-loop containing nucleoside triphosphate hydrolases"/>
    <property type="match status" value="1"/>
</dbReference>
<dbReference type="PANTHER" id="PTHR15184">
    <property type="entry name" value="ATP SYNTHASE"/>
    <property type="match status" value="1"/>
</dbReference>
<keyword evidence="4" id="KW-0547">Nucleotide-binding</keyword>
<dbReference type="InterPro" id="IPR000194">
    <property type="entry name" value="ATPase_F1/V1/A1_a/bsu_nucl-bd"/>
</dbReference>
<feature type="domain" description="AAA+ ATPase" evidence="10">
    <location>
        <begin position="158"/>
        <end position="339"/>
    </location>
</feature>
<feature type="region of interest" description="Disordered" evidence="9">
    <location>
        <begin position="114"/>
        <end position="138"/>
    </location>
</feature>
<keyword evidence="2" id="KW-0813">Transport</keyword>
<dbReference type="OrthoDB" id="9802718at2"/>
<sequence length="442" mass="47389">MHLLDENRCREVIRRAGSPFFRGRVDVVSGVLVEAVGIPAGMGELCRIERGGGDPIEAEVIGFRGDRTLLMPHGNVVGLAPGQSVYALGRTFGIEVSDGMLGRVLDGFGHPLDDRAPIPGGHHRDVRQAAPRPLSRSAVDQPLSTGVRVIDGLNTVGRGQRLGIFAGAGVGKSTLLGQITRGTEADVVVACLVGERGREVRDFLEETIGETALARTVLVAATSDRSPLERLTAPWVAVTIAEHFRDQGKNVLLVVDSITRFAHAAREVGLAAGEPPTVRGYPPSFFALVPQLLERMGRTALGSITGLLTVLTDGDDDDDPVADALRGLLDGHVHLSRDLAQAGHFPAVDVLGSLSRLMPKLVTREHELHARHLRELLSAYRDGRDLVDVGAYHRGTNPVLDEALERMPAIQALLRQDVDDPTPFEETVEVLKLVSGLAGVPR</sequence>
<name>A0A518ELP3_9BACT</name>
<dbReference type="GO" id="GO:0030257">
    <property type="term" value="C:type III protein secretion system complex"/>
    <property type="evidence" value="ECO:0007669"/>
    <property type="project" value="InterPro"/>
</dbReference>
<dbReference type="InterPro" id="IPR003593">
    <property type="entry name" value="AAA+_ATPase"/>
</dbReference>
<protein>
    <submittedName>
        <fullName evidence="11">Putative ATP synthase YscN</fullName>
    </submittedName>
</protein>
<dbReference type="SMART" id="SM00382">
    <property type="entry name" value="AAA"/>
    <property type="match status" value="1"/>
</dbReference>
<dbReference type="Pfam" id="PF00006">
    <property type="entry name" value="ATP-synt_ab"/>
    <property type="match status" value="1"/>
</dbReference>
<dbReference type="NCBIfam" id="TIGR01026">
    <property type="entry name" value="fliI_yscN"/>
    <property type="match status" value="1"/>
</dbReference>
<evidence type="ECO:0000313" key="12">
    <source>
        <dbReference type="Proteomes" id="UP000320390"/>
    </source>
</evidence>
<feature type="compositionally biased region" description="Basic and acidic residues" evidence="9">
    <location>
        <begin position="114"/>
        <end position="127"/>
    </location>
</feature>
<evidence type="ECO:0000256" key="4">
    <source>
        <dbReference type="ARBA" id="ARBA00022741"/>
    </source>
</evidence>
<evidence type="ECO:0000256" key="3">
    <source>
        <dbReference type="ARBA" id="ARBA00022490"/>
    </source>
</evidence>
<dbReference type="GO" id="GO:0016887">
    <property type="term" value="F:ATP hydrolysis activity"/>
    <property type="evidence" value="ECO:0007669"/>
    <property type="project" value="InterPro"/>
</dbReference>
<dbReference type="InterPro" id="IPR020003">
    <property type="entry name" value="ATPase_a/bsu_AS"/>
</dbReference>
<organism evidence="11 12">
    <name type="scientific">Saltatorellus ferox</name>
    <dbReference type="NCBI Taxonomy" id="2528018"/>
    <lineage>
        <taxon>Bacteria</taxon>
        <taxon>Pseudomonadati</taxon>
        <taxon>Planctomycetota</taxon>
        <taxon>Planctomycetia</taxon>
        <taxon>Planctomycetia incertae sedis</taxon>
        <taxon>Saltatorellus</taxon>
    </lineage>
</organism>
<dbReference type="FunFam" id="3.40.50.12240:FF:000002">
    <property type="entry name" value="Flagellum-specific ATP synthase FliI"/>
    <property type="match status" value="1"/>
</dbReference>
<proteinExistence type="predicted"/>
<dbReference type="AlphaFoldDB" id="A0A518ELP3"/>
<dbReference type="GO" id="GO:0008564">
    <property type="term" value="F:protein-exporting ATPase activity"/>
    <property type="evidence" value="ECO:0007669"/>
    <property type="project" value="UniProtKB-EC"/>
</dbReference>